<dbReference type="Proteomes" id="UP000308600">
    <property type="component" value="Unassembled WGS sequence"/>
</dbReference>
<reference evidence="1 2" key="1">
    <citation type="journal article" date="2019" name="Nat. Ecol. Evol.">
        <title>Megaphylogeny resolves global patterns of mushroom evolution.</title>
        <authorList>
            <person name="Varga T."/>
            <person name="Krizsan K."/>
            <person name="Foldi C."/>
            <person name="Dima B."/>
            <person name="Sanchez-Garcia M."/>
            <person name="Sanchez-Ramirez S."/>
            <person name="Szollosi G.J."/>
            <person name="Szarkandi J.G."/>
            <person name="Papp V."/>
            <person name="Albert L."/>
            <person name="Andreopoulos W."/>
            <person name="Angelini C."/>
            <person name="Antonin V."/>
            <person name="Barry K.W."/>
            <person name="Bougher N.L."/>
            <person name="Buchanan P."/>
            <person name="Buyck B."/>
            <person name="Bense V."/>
            <person name="Catcheside P."/>
            <person name="Chovatia M."/>
            <person name="Cooper J."/>
            <person name="Damon W."/>
            <person name="Desjardin D."/>
            <person name="Finy P."/>
            <person name="Geml J."/>
            <person name="Haridas S."/>
            <person name="Hughes K."/>
            <person name="Justo A."/>
            <person name="Karasinski D."/>
            <person name="Kautmanova I."/>
            <person name="Kiss B."/>
            <person name="Kocsube S."/>
            <person name="Kotiranta H."/>
            <person name="LaButti K.M."/>
            <person name="Lechner B.E."/>
            <person name="Liimatainen K."/>
            <person name="Lipzen A."/>
            <person name="Lukacs Z."/>
            <person name="Mihaltcheva S."/>
            <person name="Morgado L.N."/>
            <person name="Niskanen T."/>
            <person name="Noordeloos M.E."/>
            <person name="Ohm R.A."/>
            <person name="Ortiz-Santana B."/>
            <person name="Ovrebo C."/>
            <person name="Racz N."/>
            <person name="Riley R."/>
            <person name="Savchenko A."/>
            <person name="Shiryaev A."/>
            <person name="Soop K."/>
            <person name="Spirin V."/>
            <person name="Szebenyi C."/>
            <person name="Tomsovsky M."/>
            <person name="Tulloss R.E."/>
            <person name="Uehling J."/>
            <person name="Grigoriev I.V."/>
            <person name="Vagvolgyi C."/>
            <person name="Papp T."/>
            <person name="Martin F.M."/>
            <person name="Miettinen O."/>
            <person name="Hibbett D.S."/>
            <person name="Nagy L.G."/>
        </authorList>
    </citation>
    <scope>NUCLEOTIDE SEQUENCE [LARGE SCALE GENOMIC DNA]</scope>
    <source>
        <strain evidence="1 2">NL-1719</strain>
    </source>
</reference>
<proteinExistence type="predicted"/>
<gene>
    <name evidence="1" type="ORF">BDN72DRAFT_897624</name>
</gene>
<protein>
    <submittedName>
        <fullName evidence="1">Uncharacterized protein</fullName>
    </submittedName>
</protein>
<dbReference type="EMBL" id="ML208339">
    <property type="protein sequence ID" value="TFK68995.1"/>
    <property type="molecule type" value="Genomic_DNA"/>
</dbReference>
<accession>A0ACD3AT53</accession>
<evidence type="ECO:0000313" key="2">
    <source>
        <dbReference type="Proteomes" id="UP000308600"/>
    </source>
</evidence>
<sequence length="546" mass="61551">MVPLPTSLTNIDIMKPNKKSAKTIDPLHFHDPQASKRLQIENQILLLQQQIQKLQIARNALLPISTLPNEVFSNIFSICRMKGYLDAPEMHNLLKVTWVCHHWRDIALSDASLWTYIGEENFSWAAPCLSRSKDVPLEVVFNKPCTSSVRALLFPQFHRFRIFEISFLDHRDSGAQDLFSDFLTQPAPVLESLTLHRVAISTPLFSGISPVLHTVDLSYTDITWTPTILPFAGLKHLSINCPQPQLSVVTFVQALPSSLPRLETLEVKFDKISSPISSNTHLPRQVYFPNLRKLLLQGFAASTISQCFELFNLPPSTNVDACLGSYYGDSDDLEETASDFLHLLQSAGALGHCSISAWIVHNGGPCNTFGLEASRNSDDQGLLSFNLIHPLRWEGIVEIFAGLPVRNLKSLSLLVPYVPGQEWTSLFGPLVNLEELALRDESTVDAFIEFIAGSTPEKASDTTVADSRPYQNFPFKALRRLKFFEHNIDPDRYTRDDGFCSALRVRRDYGHRLEKMWISEGIFDAESLRQVVDEVIVVPEDELDDY</sequence>
<evidence type="ECO:0000313" key="1">
    <source>
        <dbReference type="EMBL" id="TFK68995.1"/>
    </source>
</evidence>
<name>A0ACD3AT53_9AGAR</name>
<organism evidence="1 2">
    <name type="scientific">Pluteus cervinus</name>
    <dbReference type="NCBI Taxonomy" id="181527"/>
    <lineage>
        <taxon>Eukaryota</taxon>
        <taxon>Fungi</taxon>
        <taxon>Dikarya</taxon>
        <taxon>Basidiomycota</taxon>
        <taxon>Agaricomycotina</taxon>
        <taxon>Agaricomycetes</taxon>
        <taxon>Agaricomycetidae</taxon>
        <taxon>Agaricales</taxon>
        <taxon>Pluteineae</taxon>
        <taxon>Pluteaceae</taxon>
        <taxon>Pluteus</taxon>
    </lineage>
</organism>
<keyword evidence="2" id="KW-1185">Reference proteome</keyword>